<dbReference type="KEGG" id="cja:CJA_1974"/>
<reference evidence="3" key="1">
    <citation type="journal article" date="2008" name="J. Bacteriol.">
        <title>Insights into plant cell wall degradation from the genome sequence of the soil bacterium Cellvibrio japonicus.</title>
        <authorList>
            <person name="Deboy R.T."/>
            <person name="Mongodin E.F."/>
            <person name="Fouts D.E."/>
            <person name="Tailford L.E."/>
            <person name="Khouri H."/>
            <person name="Emerson J.B."/>
            <person name="Mohamoud Y."/>
            <person name="Watkins K."/>
            <person name="Henrissat B."/>
            <person name="Gilbert H.J."/>
            <person name="Nelson K.E."/>
        </authorList>
    </citation>
    <scope>NUCLEOTIDE SEQUENCE [LARGE SCALE GENOMIC DNA]</scope>
    <source>
        <strain evidence="3">Ueda107</strain>
    </source>
</reference>
<dbReference type="Proteomes" id="UP000001036">
    <property type="component" value="Chromosome"/>
</dbReference>
<dbReference type="Gene3D" id="1.20.120.1090">
    <property type="match status" value="1"/>
</dbReference>
<keyword evidence="1" id="KW-0732">Signal</keyword>
<evidence type="ECO:0000259" key="2">
    <source>
        <dbReference type="Pfam" id="PF12713"/>
    </source>
</evidence>
<keyword evidence="4" id="KW-1185">Reference proteome</keyword>
<dbReference type="AlphaFoldDB" id="B3PHH4"/>
<evidence type="ECO:0000313" key="4">
    <source>
        <dbReference type="Proteomes" id="UP000001036"/>
    </source>
</evidence>
<dbReference type="STRING" id="498211.CJA_1974"/>
<feature type="signal peptide" evidence="1">
    <location>
        <begin position="1"/>
        <end position="24"/>
    </location>
</feature>
<evidence type="ECO:0000313" key="3">
    <source>
        <dbReference type="EMBL" id="ACE83495.1"/>
    </source>
</evidence>
<protein>
    <recommendedName>
        <fullName evidence="2">DUF3806 domain-containing protein</fullName>
    </recommendedName>
</protein>
<dbReference type="Pfam" id="PF12713">
    <property type="entry name" value="DUF3806"/>
    <property type="match status" value="1"/>
</dbReference>
<dbReference type="EMBL" id="CP000934">
    <property type="protein sequence ID" value="ACE83495.1"/>
    <property type="molecule type" value="Genomic_DNA"/>
</dbReference>
<organism evidence="3 4">
    <name type="scientific">Cellvibrio japonicus (strain Ueda107)</name>
    <name type="common">Pseudomonas fluorescens subsp. cellulosa</name>
    <dbReference type="NCBI Taxonomy" id="498211"/>
    <lineage>
        <taxon>Bacteria</taxon>
        <taxon>Pseudomonadati</taxon>
        <taxon>Pseudomonadota</taxon>
        <taxon>Gammaproteobacteria</taxon>
        <taxon>Cellvibrionales</taxon>
        <taxon>Cellvibrionaceae</taxon>
        <taxon>Cellvibrio</taxon>
    </lineage>
</organism>
<dbReference type="eggNOG" id="ENOG5032VVF">
    <property type="taxonomic scope" value="Bacteria"/>
</dbReference>
<gene>
    <name evidence="3" type="ordered locus">CJA_1974</name>
</gene>
<sequence>MTFIAKIPALLIAVLSLTTLNSVAQTTFGGNTNTTFEKKDPAVTIEDIGWMDKNKISQEVAKINELAQLKLGTSLRTDMSDLDTLQRIIDRDLVKREDYATQQAMGVALGQVFLADFPQTLEWKVYRDNVGRSRALCAKGTQQCFFPVTMLSRRMEVGSKPDVKKIYVDAIDLMKEYLPKIPYTDGEVLHRLPRQ</sequence>
<name>B3PHH4_CELJU</name>
<feature type="domain" description="DUF3806" evidence="2">
    <location>
        <begin position="81"/>
        <end position="167"/>
    </location>
</feature>
<evidence type="ECO:0000256" key="1">
    <source>
        <dbReference type="SAM" id="SignalP"/>
    </source>
</evidence>
<proteinExistence type="predicted"/>
<dbReference type="InterPro" id="IPR024266">
    <property type="entry name" value="DUF3806"/>
</dbReference>
<dbReference type="RefSeq" id="WP_012487583.1">
    <property type="nucleotide sequence ID" value="NC_010995.1"/>
</dbReference>
<reference evidence="3" key="2">
    <citation type="submission" date="2008-01" db="EMBL/GenBank/DDBJ databases">
        <authorList>
            <person name="DeBoy R.T."/>
            <person name="Mongodin E.F."/>
            <person name="Fouts D.E."/>
            <person name="Tailford L.E."/>
            <person name="Daugherty S.C."/>
            <person name="Khouri H.M."/>
            <person name="Emerson J.B."/>
            <person name="Mohamoud Y."/>
            <person name="Watkins K.L."/>
            <person name="Henrissat B."/>
            <person name="Gilbert H.J."/>
            <person name="Nelson K.E."/>
        </authorList>
    </citation>
    <scope>NUCLEOTIDE SEQUENCE</scope>
    <source>
        <strain evidence="3">Ueda107</strain>
    </source>
</reference>
<dbReference type="HOGENOM" id="CLU_118017_0_0_6"/>
<dbReference type="OrthoDB" id="8781168at2"/>
<accession>B3PHH4</accession>
<feature type="chain" id="PRO_5002796683" description="DUF3806 domain-containing protein" evidence="1">
    <location>
        <begin position="25"/>
        <end position="195"/>
    </location>
</feature>